<dbReference type="AlphaFoldDB" id="A0A3B0NAM3"/>
<evidence type="ECO:0000259" key="5">
    <source>
        <dbReference type="SMART" id="SM00645"/>
    </source>
</evidence>
<dbReference type="Pfam" id="PF08246">
    <property type="entry name" value="Inhibitor_I29"/>
    <property type="match status" value="1"/>
</dbReference>
<reference evidence="7" key="1">
    <citation type="submission" date="2018-07" db="EMBL/GenBank/DDBJ databases">
        <authorList>
            <person name="Quirk P.G."/>
            <person name="Krulwich T.A."/>
        </authorList>
    </citation>
    <scope>NUCLEOTIDE SEQUENCE</scope>
    <source>
        <strain evidence="7">Anand</strain>
    </source>
</reference>
<dbReference type="InterPro" id="IPR038765">
    <property type="entry name" value="Papain-like_cys_pep_sf"/>
</dbReference>
<evidence type="ECO:0000256" key="4">
    <source>
        <dbReference type="SAM" id="Phobius"/>
    </source>
</evidence>
<dbReference type="PANTHER" id="PTHR12411">
    <property type="entry name" value="CYSTEINE PROTEASE FAMILY C1-RELATED"/>
    <property type="match status" value="1"/>
</dbReference>
<sequence>MVSSVVSNPNERLVNNRVDNDLESVDDSLSSQTKSYSGLTRRLLLAVVVLFFLAGVSVVSYFLFSKYKMLNKFKKDLDDHLTRDFPNLEKAKRDTCFEELTRLFGDGFLSDDPKLEYEVYREFEEFNFKYNRRHVNQQERLNRLVTFRSNYLEVLEQKGDEAYVKGINRFSDLTEKEFYRLFPSRKFSYFNLPYNDHILDHVSNSTYLKNLKKALNTNEDVDPKKLTGEDLDWRKANGVTRVKDQDFTLCYSCWAFSTVASIESLYRVYRDETVDLSEQELVDCDKFSNGCYTGSPFTAMEYVCSNGLSSSSDVPYTAKVGKCNYTKNKKKFVNTYFVNSGLDILNKSLVVSPTIVPINLSHDFVKYKSGVYNGKCGHYPNHVVLLVGEGVDHETGMRYWIIKNSWGEDWGENGFLRLQRTKKGVDNTCGILTFGINQWLYSS</sequence>
<dbReference type="EMBL" id="UIVT01000003">
    <property type="protein sequence ID" value="SVP93431.1"/>
    <property type="molecule type" value="Genomic_DNA"/>
</dbReference>
<keyword evidence="4" id="KW-0812">Transmembrane</keyword>
<proteinExistence type="inferred from homology"/>
<keyword evidence="2" id="KW-0865">Zymogen</keyword>
<evidence type="ECO:0000313" key="7">
    <source>
        <dbReference type="EMBL" id="SVP93431.1"/>
    </source>
</evidence>
<dbReference type="InterPro" id="IPR013128">
    <property type="entry name" value="Peptidase_C1A"/>
</dbReference>
<organism evidence="7">
    <name type="scientific">Theileria annulata</name>
    <dbReference type="NCBI Taxonomy" id="5874"/>
    <lineage>
        <taxon>Eukaryota</taxon>
        <taxon>Sar</taxon>
        <taxon>Alveolata</taxon>
        <taxon>Apicomplexa</taxon>
        <taxon>Aconoidasida</taxon>
        <taxon>Piroplasmida</taxon>
        <taxon>Theileriidae</taxon>
        <taxon>Theileria</taxon>
    </lineage>
</organism>
<dbReference type="GO" id="GO:0008234">
    <property type="term" value="F:cysteine-type peptidase activity"/>
    <property type="evidence" value="ECO:0007669"/>
    <property type="project" value="InterPro"/>
</dbReference>
<dbReference type="Pfam" id="PF00112">
    <property type="entry name" value="Peptidase_C1"/>
    <property type="match status" value="1"/>
</dbReference>
<evidence type="ECO:0000256" key="1">
    <source>
        <dbReference type="ARBA" id="ARBA00008455"/>
    </source>
</evidence>
<keyword evidence="4" id="KW-0472">Membrane</keyword>
<dbReference type="GO" id="GO:0006508">
    <property type="term" value="P:proteolysis"/>
    <property type="evidence" value="ECO:0007669"/>
    <property type="project" value="InterPro"/>
</dbReference>
<dbReference type="Gene3D" id="3.90.70.10">
    <property type="entry name" value="Cysteine proteinases"/>
    <property type="match status" value="1"/>
</dbReference>
<feature type="transmembrane region" description="Helical" evidence="4">
    <location>
        <begin position="43"/>
        <end position="64"/>
    </location>
</feature>
<feature type="domain" description="Cathepsin propeptide inhibitor" evidence="6">
    <location>
        <begin position="123"/>
        <end position="178"/>
    </location>
</feature>
<protein>
    <submittedName>
        <fullName evidence="7">Cysteine proteinase, tacP, putative</fullName>
    </submittedName>
</protein>
<evidence type="ECO:0000259" key="6">
    <source>
        <dbReference type="SMART" id="SM00848"/>
    </source>
</evidence>
<dbReference type="InterPro" id="IPR013201">
    <property type="entry name" value="Prot_inhib_I29"/>
</dbReference>
<comment type="similarity">
    <text evidence="1">Belongs to the peptidase C1 family.</text>
</comment>
<name>A0A3B0NAM3_THEAN</name>
<dbReference type="PRINTS" id="PR00705">
    <property type="entry name" value="PAPAIN"/>
</dbReference>
<dbReference type="InterPro" id="IPR039417">
    <property type="entry name" value="Peptidase_C1A_papain-like"/>
</dbReference>
<accession>A0A3B0NAM3</accession>
<feature type="domain" description="Peptidase C1A papain C-terminal" evidence="5">
    <location>
        <begin position="227"/>
        <end position="436"/>
    </location>
</feature>
<keyword evidence="3" id="KW-0325">Glycoprotein</keyword>
<dbReference type="SMART" id="SM00848">
    <property type="entry name" value="Inhibitor_I29"/>
    <property type="match status" value="1"/>
</dbReference>
<dbReference type="InterPro" id="IPR025661">
    <property type="entry name" value="Pept_asp_AS"/>
</dbReference>
<dbReference type="InterPro" id="IPR000668">
    <property type="entry name" value="Peptidase_C1A_C"/>
</dbReference>
<dbReference type="VEuPathDB" id="PiroplasmaDB:TA03745"/>
<dbReference type="PROSITE" id="PS00640">
    <property type="entry name" value="THIOL_PROTEASE_ASN"/>
    <property type="match status" value="1"/>
</dbReference>
<dbReference type="SUPFAM" id="SSF54001">
    <property type="entry name" value="Cysteine proteinases"/>
    <property type="match status" value="1"/>
</dbReference>
<dbReference type="SMART" id="SM00645">
    <property type="entry name" value="Pept_C1"/>
    <property type="match status" value="1"/>
</dbReference>
<evidence type="ECO:0000256" key="3">
    <source>
        <dbReference type="ARBA" id="ARBA00023180"/>
    </source>
</evidence>
<keyword evidence="4" id="KW-1133">Transmembrane helix</keyword>
<gene>
    <name evidence="7" type="ORF">TAT_000242400</name>
</gene>
<evidence type="ECO:0000256" key="2">
    <source>
        <dbReference type="ARBA" id="ARBA00023145"/>
    </source>
</evidence>
<dbReference type="CDD" id="cd02248">
    <property type="entry name" value="Peptidase_C1A"/>
    <property type="match status" value="1"/>
</dbReference>